<dbReference type="EMBL" id="CALNXI010000605">
    <property type="protein sequence ID" value="CAH3029992.1"/>
    <property type="molecule type" value="Genomic_DNA"/>
</dbReference>
<proteinExistence type="predicted"/>
<reference evidence="1 2" key="1">
    <citation type="submission" date="2022-05" db="EMBL/GenBank/DDBJ databases">
        <authorList>
            <consortium name="Genoscope - CEA"/>
            <person name="William W."/>
        </authorList>
    </citation>
    <scope>NUCLEOTIDE SEQUENCE [LARGE SCALE GENOMIC DNA]</scope>
</reference>
<protein>
    <submittedName>
        <fullName evidence="1">Uncharacterized protein</fullName>
    </submittedName>
</protein>
<name>A0ABN8MK16_9CNID</name>
<comment type="caution">
    <text evidence="1">The sequence shown here is derived from an EMBL/GenBank/DDBJ whole genome shotgun (WGS) entry which is preliminary data.</text>
</comment>
<accession>A0ABN8MK16</accession>
<dbReference type="Proteomes" id="UP001159427">
    <property type="component" value="Unassembled WGS sequence"/>
</dbReference>
<organism evidence="1 2">
    <name type="scientific">Porites evermanni</name>
    <dbReference type="NCBI Taxonomy" id="104178"/>
    <lineage>
        <taxon>Eukaryota</taxon>
        <taxon>Metazoa</taxon>
        <taxon>Cnidaria</taxon>
        <taxon>Anthozoa</taxon>
        <taxon>Hexacorallia</taxon>
        <taxon>Scleractinia</taxon>
        <taxon>Fungiina</taxon>
        <taxon>Poritidae</taxon>
        <taxon>Porites</taxon>
    </lineage>
</organism>
<gene>
    <name evidence="1" type="ORF">PEVE_00037201</name>
</gene>
<sequence>MSVHLGQLTRQKAGRSLVPMGTNSAPLLGDLFLRTLDVNNVDFGNYISAIYPSELELKDTSTSSTEVCYLDTNIKTGDINTPFRISICDIREMTLHFGLSTFLIWKAATFPPIQVTVFIYLSW</sequence>
<evidence type="ECO:0000313" key="1">
    <source>
        <dbReference type="EMBL" id="CAH3029992.1"/>
    </source>
</evidence>
<evidence type="ECO:0000313" key="2">
    <source>
        <dbReference type="Proteomes" id="UP001159427"/>
    </source>
</evidence>
<keyword evidence="2" id="KW-1185">Reference proteome</keyword>